<evidence type="ECO:0000313" key="1">
    <source>
        <dbReference type="EMBL" id="CAD8071859.1"/>
    </source>
</evidence>
<dbReference type="Proteomes" id="UP000692954">
    <property type="component" value="Unassembled WGS sequence"/>
</dbReference>
<name>A0A8S1LX94_9CILI</name>
<proteinExistence type="predicted"/>
<sequence length="124" mass="15038">MIINYNMFIRFEIYLYLINFSIKVYKDYNYGLSNGNINQQKRLKNYSFYIKDQSISQYEFKFLNQLDFLEKMILVIKQILKQNSMSKNNSQKMEGIDPYFILNKIPRYPISIFNAILIILIQLF</sequence>
<gene>
    <name evidence="1" type="ORF">PSON_ATCC_30995.1.T0280301</name>
</gene>
<dbReference type="EMBL" id="CAJJDN010000028">
    <property type="protein sequence ID" value="CAD8071859.1"/>
    <property type="molecule type" value="Genomic_DNA"/>
</dbReference>
<keyword evidence="2" id="KW-1185">Reference proteome</keyword>
<evidence type="ECO:0000313" key="2">
    <source>
        <dbReference type="Proteomes" id="UP000692954"/>
    </source>
</evidence>
<comment type="caution">
    <text evidence="1">The sequence shown here is derived from an EMBL/GenBank/DDBJ whole genome shotgun (WGS) entry which is preliminary data.</text>
</comment>
<dbReference type="AlphaFoldDB" id="A0A8S1LX94"/>
<reference evidence="1" key="1">
    <citation type="submission" date="2021-01" db="EMBL/GenBank/DDBJ databases">
        <authorList>
            <consortium name="Genoscope - CEA"/>
            <person name="William W."/>
        </authorList>
    </citation>
    <scope>NUCLEOTIDE SEQUENCE</scope>
</reference>
<accession>A0A8S1LX94</accession>
<organism evidence="1 2">
    <name type="scientific">Paramecium sonneborni</name>
    <dbReference type="NCBI Taxonomy" id="65129"/>
    <lineage>
        <taxon>Eukaryota</taxon>
        <taxon>Sar</taxon>
        <taxon>Alveolata</taxon>
        <taxon>Ciliophora</taxon>
        <taxon>Intramacronucleata</taxon>
        <taxon>Oligohymenophorea</taxon>
        <taxon>Peniculida</taxon>
        <taxon>Parameciidae</taxon>
        <taxon>Paramecium</taxon>
    </lineage>
</organism>
<protein>
    <submittedName>
        <fullName evidence="1">Uncharacterized protein</fullName>
    </submittedName>
</protein>